<dbReference type="Pfam" id="PF00440">
    <property type="entry name" value="TetR_N"/>
    <property type="match status" value="1"/>
</dbReference>
<dbReference type="InterPro" id="IPR001647">
    <property type="entry name" value="HTH_TetR"/>
</dbReference>
<feature type="DNA-binding region" description="H-T-H motif" evidence="4">
    <location>
        <begin position="24"/>
        <end position="43"/>
    </location>
</feature>
<name>A0ABY1Y2S4_9HYPH</name>
<keyword evidence="1" id="KW-0805">Transcription regulation</keyword>
<dbReference type="Proteomes" id="UP000291302">
    <property type="component" value="Unassembled WGS sequence"/>
</dbReference>
<dbReference type="PROSITE" id="PS50977">
    <property type="entry name" value="HTH_TETR_2"/>
    <property type="match status" value="1"/>
</dbReference>
<keyword evidence="2 4" id="KW-0238">DNA-binding</keyword>
<dbReference type="PANTHER" id="PTHR47506:SF7">
    <property type="entry name" value="TRANSCRIPTIONAL REGULATORY PROTEIN"/>
    <property type="match status" value="1"/>
</dbReference>
<keyword evidence="3" id="KW-0804">Transcription</keyword>
<sequence length="185" mass="20729">MDTRETILKAARSMVQAHGYNALSFRELAKEVGVKSASVHYHFPTKGDLGVALARRYTDDLVAYLETLSASSKDEQRWSKYYTDVFREPLINDNRMCLVGIMAAEHSDLPAEVRKEVDRFTDANVDWLAHVLSVRMRETDKQALQQRAMAIFAAIEGAQLLARSKGDVSVFDTTISAYRSAGLLP</sequence>
<dbReference type="Pfam" id="PF21993">
    <property type="entry name" value="TetR_C_13_2"/>
    <property type="match status" value="1"/>
</dbReference>
<dbReference type="PANTHER" id="PTHR47506">
    <property type="entry name" value="TRANSCRIPTIONAL REGULATORY PROTEIN"/>
    <property type="match status" value="1"/>
</dbReference>
<dbReference type="EMBL" id="SILG01000001">
    <property type="protein sequence ID" value="TBE73812.1"/>
    <property type="molecule type" value="Genomic_DNA"/>
</dbReference>
<dbReference type="RefSeq" id="WP_130766732.1">
    <property type="nucleotide sequence ID" value="NZ_CP140807.1"/>
</dbReference>
<dbReference type="Gene3D" id="1.10.357.10">
    <property type="entry name" value="Tetracycline Repressor, domain 2"/>
    <property type="match status" value="1"/>
</dbReference>
<evidence type="ECO:0000256" key="2">
    <source>
        <dbReference type="ARBA" id="ARBA00023125"/>
    </source>
</evidence>
<dbReference type="SUPFAM" id="SSF46689">
    <property type="entry name" value="Homeodomain-like"/>
    <property type="match status" value="1"/>
</dbReference>
<feature type="domain" description="HTH tetR-type" evidence="5">
    <location>
        <begin position="1"/>
        <end position="61"/>
    </location>
</feature>
<proteinExistence type="predicted"/>
<dbReference type="InterPro" id="IPR054156">
    <property type="entry name" value="YxaF_TetR_C"/>
</dbReference>
<evidence type="ECO:0000259" key="5">
    <source>
        <dbReference type="PROSITE" id="PS50977"/>
    </source>
</evidence>
<keyword evidence="7" id="KW-1185">Reference proteome</keyword>
<gene>
    <name evidence="6" type="ORF">ELH03_22695</name>
</gene>
<accession>A0ABY1Y2S4</accession>
<reference evidence="6 7" key="1">
    <citation type="submission" date="2019-02" db="EMBL/GenBank/DDBJ databases">
        <title>The genomic architecture of introgression among sibling species of bacteria.</title>
        <authorList>
            <person name="Cavassim M.I.A."/>
            <person name="Moeskjaer S."/>
            <person name="Moslemi C."/>
            <person name="Fields B."/>
            <person name="Bachmann A."/>
            <person name="Vilhjalmsson B."/>
            <person name="Schierup M.H."/>
            <person name="Young J.P.W."/>
            <person name="Andersen S.U."/>
        </authorList>
    </citation>
    <scope>NUCLEOTIDE SEQUENCE [LARGE SCALE GENOMIC DNA]</scope>
    <source>
        <strain evidence="6 7">SM51</strain>
    </source>
</reference>
<protein>
    <submittedName>
        <fullName evidence="6">TetR/AcrR family transcriptional regulator</fullName>
    </submittedName>
</protein>
<evidence type="ECO:0000256" key="4">
    <source>
        <dbReference type="PROSITE-ProRule" id="PRU00335"/>
    </source>
</evidence>
<evidence type="ECO:0000256" key="3">
    <source>
        <dbReference type="ARBA" id="ARBA00023163"/>
    </source>
</evidence>
<dbReference type="InterPro" id="IPR009057">
    <property type="entry name" value="Homeodomain-like_sf"/>
</dbReference>
<dbReference type="InterPro" id="IPR036271">
    <property type="entry name" value="Tet_transcr_reg_TetR-rel_C_sf"/>
</dbReference>
<organism evidence="6 7">
    <name type="scientific">Rhizobium beringeri</name>
    <dbReference type="NCBI Taxonomy" id="3019934"/>
    <lineage>
        <taxon>Bacteria</taxon>
        <taxon>Pseudomonadati</taxon>
        <taxon>Pseudomonadota</taxon>
        <taxon>Alphaproteobacteria</taxon>
        <taxon>Hyphomicrobiales</taxon>
        <taxon>Rhizobiaceae</taxon>
        <taxon>Rhizobium/Agrobacterium group</taxon>
        <taxon>Rhizobium</taxon>
    </lineage>
</organism>
<comment type="caution">
    <text evidence="6">The sequence shown here is derived from an EMBL/GenBank/DDBJ whole genome shotgun (WGS) entry which is preliminary data.</text>
</comment>
<dbReference type="PRINTS" id="PR00455">
    <property type="entry name" value="HTHTETR"/>
</dbReference>
<evidence type="ECO:0000313" key="6">
    <source>
        <dbReference type="EMBL" id="TBE73812.1"/>
    </source>
</evidence>
<evidence type="ECO:0000256" key="1">
    <source>
        <dbReference type="ARBA" id="ARBA00023015"/>
    </source>
</evidence>
<evidence type="ECO:0000313" key="7">
    <source>
        <dbReference type="Proteomes" id="UP000291302"/>
    </source>
</evidence>
<dbReference type="SUPFAM" id="SSF48498">
    <property type="entry name" value="Tetracyclin repressor-like, C-terminal domain"/>
    <property type="match status" value="1"/>
</dbReference>